<organism evidence="2 3">
    <name type="scientific">Candidatus Falkowbacteria bacterium RIFOXYC2_FULL_48_21</name>
    <dbReference type="NCBI Taxonomy" id="1798005"/>
    <lineage>
        <taxon>Bacteria</taxon>
        <taxon>Candidatus Falkowiibacteriota</taxon>
    </lineage>
</organism>
<keyword evidence="1" id="KW-0472">Membrane</keyword>
<feature type="transmembrane region" description="Helical" evidence="1">
    <location>
        <begin position="5"/>
        <end position="27"/>
    </location>
</feature>
<proteinExistence type="predicted"/>
<evidence type="ECO:0000256" key="1">
    <source>
        <dbReference type="SAM" id="Phobius"/>
    </source>
</evidence>
<comment type="caution">
    <text evidence="2">The sequence shown here is derived from an EMBL/GenBank/DDBJ whole genome shotgun (WGS) entry which is preliminary data.</text>
</comment>
<dbReference type="Proteomes" id="UP000178656">
    <property type="component" value="Unassembled WGS sequence"/>
</dbReference>
<evidence type="ECO:0000313" key="3">
    <source>
        <dbReference type="Proteomes" id="UP000178656"/>
    </source>
</evidence>
<keyword evidence="1" id="KW-0812">Transmembrane</keyword>
<evidence type="ECO:0000313" key="2">
    <source>
        <dbReference type="EMBL" id="OGF34558.1"/>
    </source>
</evidence>
<name>A0A1F5T6F3_9BACT</name>
<sequence>MSDAFVLTVTIIAGIFLCFGWFCLPGWLVVDLFVAFAGGVVTLLVVSYLIWGKDLADPSDTITETLVLPLTGSRADVEWQMDELCRFYAQLIKTKEK</sequence>
<reference evidence="2 3" key="1">
    <citation type="journal article" date="2016" name="Nat. Commun.">
        <title>Thousands of microbial genomes shed light on interconnected biogeochemical processes in an aquifer system.</title>
        <authorList>
            <person name="Anantharaman K."/>
            <person name="Brown C.T."/>
            <person name="Hug L.A."/>
            <person name="Sharon I."/>
            <person name="Castelle C.J."/>
            <person name="Probst A.J."/>
            <person name="Thomas B.C."/>
            <person name="Singh A."/>
            <person name="Wilkins M.J."/>
            <person name="Karaoz U."/>
            <person name="Brodie E.L."/>
            <person name="Williams K.H."/>
            <person name="Hubbard S.S."/>
            <person name="Banfield J.F."/>
        </authorList>
    </citation>
    <scope>NUCLEOTIDE SEQUENCE [LARGE SCALE GENOMIC DNA]</scope>
</reference>
<keyword evidence="1" id="KW-1133">Transmembrane helix</keyword>
<gene>
    <name evidence="2" type="ORF">A2482_01425</name>
</gene>
<dbReference type="AlphaFoldDB" id="A0A1F5T6F3"/>
<feature type="transmembrane region" description="Helical" evidence="1">
    <location>
        <begin position="33"/>
        <end position="51"/>
    </location>
</feature>
<dbReference type="EMBL" id="MFGM01000071">
    <property type="protein sequence ID" value="OGF34558.1"/>
    <property type="molecule type" value="Genomic_DNA"/>
</dbReference>
<protein>
    <submittedName>
        <fullName evidence="2">Uncharacterized protein</fullName>
    </submittedName>
</protein>
<accession>A0A1F5T6F3</accession>